<evidence type="ECO:0000313" key="1">
    <source>
        <dbReference type="EMBL" id="PWD82059.1"/>
    </source>
</evidence>
<comment type="caution">
    <text evidence="1">The sequence shown here is derived from an EMBL/GenBank/DDBJ whole genome shotgun (WGS) entry which is preliminary data.</text>
</comment>
<protein>
    <submittedName>
        <fullName evidence="1">Uncharacterized protein</fullName>
    </submittedName>
</protein>
<name>A0A2U2AHJ3_9GAMM</name>
<dbReference type="AlphaFoldDB" id="A0A2U2AHJ3"/>
<keyword evidence="2" id="KW-1185">Reference proteome</keyword>
<evidence type="ECO:0000313" key="2">
    <source>
        <dbReference type="Proteomes" id="UP000245020"/>
    </source>
</evidence>
<dbReference type="Proteomes" id="UP000245020">
    <property type="component" value="Unassembled WGS sequence"/>
</dbReference>
<dbReference type="EMBL" id="QEWQ01000001">
    <property type="protein sequence ID" value="PWD82059.1"/>
    <property type="molecule type" value="Genomic_DNA"/>
</dbReference>
<proteinExistence type="predicted"/>
<organism evidence="1 2">
    <name type="scientific">Ignatzschineria ureiclastica</name>
    <dbReference type="NCBI Taxonomy" id="472582"/>
    <lineage>
        <taxon>Bacteria</taxon>
        <taxon>Pseudomonadati</taxon>
        <taxon>Pseudomonadota</taxon>
        <taxon>Gammaproteobacteria</taxon>
        <taxon>Cardiobacteriales</taxon>
        <taxon>Ignatzschineriaceae</taxon>
        <taxon>Ignatzschineria</taxon>
    </lineage>
</organism>
<dbReference type="OrthoDB" id="6168669at2"/>
<gene>
    <name evidence="1" type="ORF">DC083_02420</name>
</gene>
<sequence>MKNTINRQEYPFLDLILWDTTKQEFTPEEVFYFCEKRYQYFDEKDLSHKELALLQQLIDVVGKGIFLHA</sequence>
<reference evidence="2" key="1">
    <citation type="submission" date="2018-05" db="EMBL/GenBank/DDBJ databases">
        <title>Ignatzschineria dubaiensis sp. nov., isolated from necrotic foot tissues of dromedaries (Camelus dromedarius) and associated maggots in Dubai, United Arab Emirates.</title>
        <authorList>
            <person name="Tsang C.C."/>
            <person name="Tang J.Y.M."/>
            <person name="Fong J.Y.H."/>
            <person name="Kinne J."/>
            <person name="Lee H.H."/>
            <person name="Joseph M."/>
            <person name="Jose S."/>
            <person name="Schuster R.K."/>
            <person name="Tang Y."/>
            <person name="Sivakumar S."/>
            <person name="Chen J.H.K."/>
            <person name="Teng J.L.L."/>
            <person name="Lau S.K.P."/>
            <person name="Wernery U."/>
            <person name="Woo P.C.Y."/>
        </authorList>
    </citation>
    <scope>NUCLEOTIDE SEQUENCE [LARGE SCALE GENOMIC DNA]</scope>
    <source>
        <strain evidence="2">KCTC 22644</strain>
    </source>
</reference>
<dbReference type="RefSeq" id="WP_109188659.1">
    <property type="nucleotide sequence ID" value="NZ_BMYA01000001.1"/>
</dbReference>
<accession>A0A2U2AHJ3</accession>